<keyword evidence="1 4" id="KW-0349">Heme</keyword>
<evidence type="ECO:0000256" key="1">
    <source>
        <dbReference type="ARBA" id="ARBA00022617"/>
    </source>
</evidence>
<keyword evidence="2 4" id="KW-0479">Metal-binding</keyword>
<dbReference type="NCBIfam" id="TIGR02604">
    <property type="entry name" value="Piru_Ver_Nterm"/>
    <property type="match status" value="1"/>
</dbReference>
<evidence type="ECO:0000259" key="7">
    <source>
        <dbReference type="PROSITE" id="PS51007"/>
    </source>
</evidence>
<dbReference type="InterPro" id="IPR036909">
    <property type="entry name" value="Cyt_c-like_dom_sf"/>
</dbReference>
<dbReference type="SUPFAM" id="SSF46626">
    <property type="entry name" value="Cytochrome c"/>
    <property type="match status" value="1"/>
</dbReference>
<dbReference type="InterPro" id="IPR013428">
    <property type="entry name" value="Membrane-bound_put_N"/>
</dbReference>
<keyword evidence="6" id="KW-0732">Signal</keyword>
<feature type="domain" description="Cytochrome c" evidence="7">
    <location>
        <begin position="1128"/>
        <end position="1261"/>
    </location>
</feature>
<dbReference type="Gene3D" id="1.10.760.10">
    <property type="entry name" value="Cytochrome c-like domain"/>
    <property type="match status" value="1"/>
</dbReference>
<dbReference type="Pfam" id="PF06283">
    <property type="entry name" value="ThuA"/>
    <property type="match status" value="1"/>
</dbReference>
<dbReference type="SUPFAM" id="SSF48371">
    <property type="entry name" value="ARM repeat"/>
    <property type="match status" value="1"/>
</dbReference>
<evidence type="ECO:0000313" key="9">
    <source>
        <dbReference type="Proteomes" id="UP000676194"/>
    </source>
</evidence>
<feature type="chain" id="PRO_5034182016" evidence="6">
    <location>
        <begin position="23"/>
        <end position="1450"/>
    </location>
</feature>
<dbReference type="PROSITE" id="PS51007">
    <property type="entry name" value="CYTC"/>
    <property type="match status" value="1"/>
</dbReference>
<dbReference type="InterPro" id="IPR011989">
    <property type="entry name" value="ARM-like"/>
</dbReference>
<dbReference type="NCBIfam" id="TIGR02603">
    <property type="entry name" value="CxxCH_TIGR02603"/>
    <property type="match status" value="1"/>
</dbReference>
<evidence type="ECO:0000256" key="5">
    <source>
        <dbReference type="SAM" id="MobiDB-lite"/>
    </source>
</evidence>
<dbReference type="InterPro" id="IPR011041">
    <property type="entry name" value="Quinoprot_gluc/sorb_DH_b-prop"/>
</dbReference>
<name>A0A8E6EYS0_9BACT</name>
<dbReference type="InterPro" id="IPR013427">
    <property type="entry name" value="Haem-bd_dom_put"/>
</dbReference>
<protein>
    <submittedName>
        <fullName evidence="8">ThuA domain-containing protein</fullName>
    </submittedName>
</protein>
<dbReference type="Pfam" id="PF00034">
    <property type="entry name" value="Cytochrom_C"/>
    <property type="match status" value="1"/>
</dbReference>
<evidence type="ECO:0000256" key="3">
    <source>
        <dbReference type="ARBA" id="ARBA00023004"/>
    </source>
</evidence>
<dbReference type="GO" id="GO:0009055">
    <property type="term" value="F:electron transfer activity"/>
    <property type="evidence" value="ECO:0007669"/>
    <property type="project" value="InterPro"/>
</dbReference>
<feature type="region of interest" description="Disordered" evidence="5">
    <location>
        <begin position="267"/>
        <end position="289"/>
    </location>
</feature>
<gene>
    <name evidence="8" type="ORF">KIH39_01670</name>
</gene>
<dbReference type="SUPFAM" id="SSF50952">
    <property type="entry name" value="Soluble quinoprotein glucose dehydrogenase"/>
    <property type="match status" value="1"/>
</dbReference>
<dbReference type="PANTHER" id="PTHR33546">
    <property type="entry name" value="LARGE, MULTIFUNCTIONAL SECRETED PROTEIN-RELATED"/>
    <property type="match status" value="1"/>
</dbReference>
<feature type="signal peptide" evidence="6">
    <location>
        <begin position="1"/>
        <end position="22"/>
    </location>
</feature>
<dbReference type="Proteomes" id="UP000676194">
    <property type="component" value="Chromosome"/>
</dbReference>
<dbReference type="InterPro" id="IPR029010">
    <property type="entry name" value="ThuA-like"/>
</dbReference>
<dbReference type="SUPFAM" id="SSF52317">
    <property type="entry name" value="Class I glutamine amidotransferase-like"/>
    <property type="match status" value="1"/>
</dbReference>
<evidence type="ECO:0000256" key="6">
    <source>
        <dbReference type="SAM" id="SignalP"/>
    </source>
</evidence>
<dbReference type="KEGG" id="tsph:KIH39_01670"/>
<organism evidence="8 9">
    <name type="scientific">Telmatocola sphagniphila</name>
    <dbReference type="NCBI Taxonomy" id="1123043"/>
    <lineage>
        <taxon>Bacteria</taxon>
        <taxon>Pseudomonadati</taxon>
        <taxon>Planctomycetota</taxon>
        <taxon>Planctomycetia</taxon>
        <taxon>Gemmatales</taxon>
        <taxon>Gemmataceae</taxon>
    </lineage>
</organism>
<dbReference type="EMBL" id="CP074694">
    <property type="protein sequence ID" value="QVL32651.1"/>
    <property type="molecule type" value="Genomic_DNA"/>
</dbReference>
<dbReference type="InterPro" id="IPR009056">
    <property type="entry name" value="Cyt_c-like_dom"/>
</dbReference>
<keyword evidence="9" id="KW-1185">Reference proteome</keyword>
<reference evidence="8" key="1">
    <citation type="submission" date="2021-05" db="EMBL/GenBank/DDBJ databases">
        <title>Complete genome sequence of the cellulolytic planctomycete Telmatocola sphagniphila SP2T and characterization of the first cellulase from planctomycetes.</title>
        <authorList>
            <person name="Rakitin A.L."/>
            <person name="Beletsky A.V."/>
            <person name="Naumoff D.G."/>
            <person name="Kulichevskaya I.S."/>
            <person name="Mardanov A.V."/>
            <person name="Ravin N.V."/>
            <person name="Dedysh S.N."/>
        </authorList>
    </citation>
    <scope>NUCLEOTIDE SEQUENCE</scope>
    <source>
        <strain evidence="8">SP2T</strain>
    </source>
</reference>
<dbReference type="Pfam" id="PF23500">
    <property type="entry name" value="DUF7133"/>
    <property type="match status" value="1"/>
</dbReference>
<dbReference type="Gene3D" id="1.25.10.10">
    <property type="entry name" value="Leucine-rich Repeat Variant"/>
    <property type="match status" value="1"/>
</dbReference>
<dbReference type="GO" id="GO:0046872">
    <property type="term" value="F:metal ion binding"/>
    <property type="evidence" value="ECO:0007669"/>
    <property type="project" value="UniProtKB-KW"/>
</dbReference>
<evidence type="ECO:0000256" key="4">
    <source>
        <dbReference type="PROSITE-ProRule" id="PRU00433"/>
    </source>
</evidence>
<dbReference type="InterPro" id="IPR029062">
    <property type="entry name" value="Class_I_gatase-like"/>
</dbReference>
<evidence type="ECO:0000313" key="8">
    <source>
        <dbReference type="EMBL" id="QVL32651.1"/>
    </source>
</evidence>
<sequence length="1450" mass="160183">MIKRLLSCLCIAALAIGFSGQAAPPKKLTLLFLGDNGHHQPAERYRTLAPVLEKMGIELVYTDSVDSLNEKTLSRYDAIMIYANQEKISKEQESALINYVENGKALICLHCGSYCFLNSPKYIELVGAQFQRHGTGILKTEIALPDHPIMKGFQPFESWDETYVHHKHNEKNRTVLEYHPEGSGKEPWTWTRTQGKGRVFYTAWGHDDRTWSNEGFQQLVARGVYWAVGLDPATLPKADAKPKITELPNDLKPFEYVPAKVAFYPPGKKAGEKREPLNKMQKPLSPEESVKHVVHPDDFDIKLFVSEEKLGGKPICMNWDEQGRLWVALTYDYPNELQPKGQGRDKIVICEDTTGKGVADKITVFADKLSIPTSLIFHRGGVIVHQAPDTLFLKDNTGSGHADERRVLFTGWHTNDTHAGPSNLHYGLDNWIYGMVGYSGFNGTIGSENFRFGQGFYRYKPDTNQFEFLRSTNNNSWGIGLSEEGVLFGSTANGNPSVYMPIANRYYERVLGWSSSVLSGIAGNAPIHPITENVRQVDWHGGHTAAAGHALYTARNYPSYYWDKVAFVTEPTGHVISTFQISPKGSDYVSKNSWNLIASNDEWTAPIMAEVGPDGSVWYIDWYNFIVQHNPTPVGWTTGKGGAYETDLRDKKLGRIYRVVPKNAKSEVAFTLKGATPEKLVETLRNSNMFWRNHAQRLLVERGQKDVVPQLMALLKSPKPDEIGIDAGSMHALWTLEGLNALDTAETQQAVFAALTSPAAGVRRAAVQLLPRTEAGLNKLLESNVLEDSDAQVRLAALLTLSEMPPSAAAGKALVQFLENPLNSGDRWLRDASTAAAATHAPHFVTALFDAAAKQPLNFSPTEILGIVTEHMARSGKGSSVLDALSSLESKIDEKTWPKVSELVNSYLQAAIKGWTKKGRVTLSEVQVKSLKQLYQKVNFQTKGQLLQVAQLCESTIFDKESAEITEAGFKIAGDEKAPDNQRVAAVRQLVQLTRSDAKSIEKLLGLITPRTPPVVSQAVVESVLQNSSEATGTVLKMFNSWSPNLKGAALREIIARKNLTLDLLTAMEKQQISISELSLDQKQNLANNADRRIAERAKKLLASGGGIPNADRQKVIDEWMFTTKKAGDSKIGKQMFTKHCAICHRINGEGNMVGPDLTGMSVHPKEELIVHILDPSRSVEGNYRMYTVKTAAGTVLNGLLASETKTSVELIDAQAKKQTILREDIEEITTSNKSLMPEGFEKQMNADEFANLLEFLTEKGKFVPLPLDRVATACSIKGMFFDDAGMAERLTFSDWKPKTFNGVPFVLVDPTDGKRNIVLLNSPNGLKTPNMPKSVSLACNTAARSIHILGGISGWGYPYGAKGSTSMIVRLHYKDGKVEDHPLKNGEEMADYIRVVDVPNSKLAFKVPSQQIRYLSVTPKSNAVIENIELVKGRDETAPIVVAVTVETP</sequence>
<dbReference type="PANTHER" id="PTHR33546:SF1">
    <property type="entry name" value="LARGE, MULTIFUNCTIONAL SECRETED PROTEIN"/>
    <property type="match status" value="1"/>
</dbReference>
<dbReference type="GO" id="GO:0020037">
    <property type="term" value="F:heme binding"/>
    <property type="evidence" value="ECO:0007669"/>
    <property type="project" value="InterPro"/>
</dbReference>
<dbReference type="InterPro" id="IPR055557">
    <property type="entry name" value="DUF7133"/>
</dbReference>
<accession>A0A8E6EYS0</accession>
<keyword evidence="3 4" id="KW-0408">Iron</keyword>
<evidence type="ECO:0000256" key="2">
    <source>
        <dbReference type="ARBA" id="ARBA00022723"/>
    </source>
</evidence>
<proteinExistence type="predicted"/>
<dbReference type="InterPro" id="IPR016024">
    <property type="entry name" value="ARM-type_fold"/>
</dbReference>
<dbReference type="RefSeq" id="WP_213497543.1">
    <property type="nucleotide sequence ID" value="NZ_CP074694.1"/>
</dbReference>
<dbReference type="Gene3D" id="3.40.50.880">
    <property type="match status" value="1"/>
</dbReference>